<protein>
    <submittedName>
        <fullName evidence="1 2">Uncharacterized protein</fullName>
    </submittedName>
</protein>
<reference evidence="1 3" key="2">
    <citation type="journal article" date="2018" name="Plant J.">
        <title>The Physcomitrella patens chromosome-scale assembly reveals moss genome structure and evolution.</title>
        <authorList>
            <person name="Lang D."/>
            <person name="Ullrich K.K."/>
            <person name="Murat F."/>
            <person name="Fuchs J."/>
            <person name="Jenkins J."/>
            <person name="Haas F.B."/>
            <person name="Piednoel M."/>
            <person name="Gundlach H."/>
            <person name="Van Bel M."/>
            <person name="Meyberg R."/>
            <person name="Vives C."/>
            <person name="Morata J."/>
            <person name="Symeonidi A."/>
            <person name="Hiss M."/>
            <person name="Muchero W."/>
            <person name="Kamisugi Y."/>
            <person name="Saleh O."/>
            <person name="Blanc G."/>
            <person name="Decker E.L."/>
            <person name="van Gessel N."/>
            <person name="Grimwood J."/>
            <person name="Hayes R.D."/>
            <person name="Graham S.W."/>
            <person name="Gunter L.E."/>
            <person name="McDaniel S.F."/>
            <person name="Hoernstein S.N.W."/>
            <person name="Larsson A."/>
            <person name="Li F.W."/>
            <person name="Perroud P.F."/>
            <person name="Phillips J."/>
            <person name="Ranjan P."/>
            <person name="Rokshar D.S."/>
            <person name="Rothfels C.J."/>
            <person name="Schneider L."/>
            <person name="Shu S."/>
            <person name="Stevenson D.W."/>
            <person name="Thummler F."/>
            <person name="Tillich M."/>
            <person name="Villarreal Aguilar J.C."/>
            <person name="Widiez T."/>
            <person name="Wong G.K."/>
            <person name="Wymore A."/>
            <person name="Zhang Y."/>
            <person name="Zimmer A.D."/>
            <person name="Quatrano R.S."/>
            <person name="Mayer K.F.X."/>
            <person name="Goodstein D."/>
            <person name="Casacuberta J.M."/>
            <person name="Vandepoele K."/>
            <person name="Reski R."/>
            <person name="Cuming A.C."/>
            <person name="Tuskan G.A."/>
            <person name="Maumus F."/>
            <person name="Salse J."/>
            <person name="Schmutz J."/>
            <person name="Rensing S.A."/>
        </authorList>
    </citation>
    <scope>NUCLEOTIDE SEQUENCE [LARGE SCALE GENOMIC DNA]</scope>
    <source>
        <strain evidence="2 3">cv. Gransden 2004</strain>
    </source>
</reference>
<reference evidence="1 3" key="1">
    <citation type="journal article" date="2008" name="Science">
        <title>The Physcomitrella genome reveals evolutionary insights into the conquest of land by plants.</title>
        <authorList>
            <person name="Rensing S."/>
            <person name="Lang D."/>
            <person name="Zimmer A."/>
            <person name="Terry A."/>
            <person name="Salamov A."/>
            <person name="Shapiro H."/>
            <person name="Nishiyama T."/>
            <person name="Perroud P.-F."/>
            <person name="Lindquist E."/>
            <person name="Kamisugi Y."/>
            <person name="Tanahashi T."/>
            <person name="Sakakibara K."/>
            <person name="Fujita T."/>
            <person name="Oishi K."/>
            <person name="Shin-I T."/>
            <person name="Kuroki Y."/>
            <person name="Toyoda A."/>
            <person name="Suzuki Y."/>
            <person name="Hashimoto A."/>
            <person name="Yamaguchi K."/>
            <person name="Sugano A."/>
            <person name="Kohara Y."/>
            <person name="Fujiyama A."/>
            <person name="Anterola A."/>
            <person name="Aoki S."/>
            <person name="Ashton N."/>
            <person name="Barbazuk W.B."/>
            <person name="Barker E."/>
            <person name="Bennetzen J."/>
            <person name="Bezanilla M."/>
            <person name="Blankenship R."/>
            <person name="Cho S.H."/>
            <person name="Dutcher S."/>
            <person name="Estelle M."/>
            <person name="Fawcett J.A."/>
            <person name="Gundlach H."/>
            <person name="Hanada K."/>
            <person name="Heyl A."/>
            <person name="Hicks K.A."/>
            <person name="Hugh J."/>
            <person name="Lohr M."/>
            <person name="Mayer K."/>
            <person name="Melkozernov A."/>
            <person name="Murata T."/>
            <person name="Nelson D."/>
            <person name="Pils B."/>
            <person name="Prigge M."/>
            <person name="Reiss B."/>
            <person name="Renner T."/>
            <person name="Rombauts S."/>
            <person name="Rushton P."/>
            <person name="Sanderfoot A."/>
            <person name="Schween G."/>
            <person name="Shiu S.-H."/>
            <person name="Stueber K."/>
            <person name="Theodoulou F.L."/>
            <person name="Tu H."/>
            <person name="Van de Peer Y."/>
            <person name="Verrier P.J."/>
            <person name="Waters E."/>
            <person name="Wood A."/>
            <person name="Yang L."/>
            <person name="Cove D."/>
            <person name="Cuming A."/>
            <person name="Hasebe M."/>
            <person name="Lucas S."/>
            <person name="Mishler D.B."/>
            <person name="Reski R."/>
            <person name="Grigoriev I."/>
            <person name="Quatrano R.S."/>
            <person name="Boore J.L."/>
        </authorList>
    </citation>
    <scope>NUCLEOTIDE SEQUENCE [LARGE SCALE GENOMIC DNA]</scope>
    <source>
        <strain evidence="2 3">cv. Gransden 2004</strain>
    </source>
</reference>
<proteinExistence type="predicted"/>
<dbReference type="EnsemblPlants" id="Pp3c20_15450V3.1">
    <property type="protein sequence ID" value="Pp3c20_15450V3.1"/>
    <property type="gene ID" value="Pp3c20_15450"/>
</dbReference>
<name>A0A2K1IVA9_PHYPA</name>
<dbReference type="Gramene" id="Pp3c20_15450V3.1">
    <property type="protein sequence ID" value="Pp3c20_15450V3.1"/>
    <property type="gene ID" value="Pp3c20_15450"/>
</dbReference>
<dbReference type="EMBL" id="ABEU02000020">
    <property type="protein sequence ID" value="PNR33210.1"/>
    <property type="molecule type" value="Genomic_DNA"/>
</dbReference>
<gene>
    <name evidence="1" type="ORF">PHYPA_025153</name>
</gene>
<dbReference type="Proteomes" id="UP000006727">
    <property type="component" value="Chromosome 20"/>
</dbReference>
<dbReference type="InParanoid" id="A0A2K1IVA9"/>
<reference evidence="2" key="3">
    <citation type="submission" date="2020-12" db="UniProtKB">
        <authorList>
            <consortium name="EnsemblPlants"/>
        </authorList>
    </citation>
    <scope>IDENTIFICATION</scope>
</reference>
<evidence type="ECO:0000313" key="2">
    <source>
        <dbReference type="EnsemblPlants" id="Pp3c20_15450V3.1"/>
    </source>
</evidence>
<keyword evidence="3" id="KW-1185">Reference proteome</keyword>
<dbReference type="AlphaFoldDB" id="A0A2K1IVA9"/>
<organism evidence="1">
    <name type="scientific">Physcomitrium patens</name>
    <name type="common">Spreading-leaved earth moss</name>
    <name type="synonym">Physcomitrella patens</name>
    <dbReference type="NCBI Taxonomy" id="3218"/>
    <lineage>
        <taxon>Eukaryota</taxon>
        <taxon>Viridiplantae</taxon>
        <taxon>Streptophyta</taxon>
        <taxon>Embryophyta</taxon>
        <taxon>Bryophyta</taxon>
        <taxon>Bryophytina</taxon>
        <taxon>Bryopsida</taxon>
        <taxon>Funariidae</taxon>
        <taxon>Funariales</taxon>
        <taxon>Funariaceae</taxon>
        <taxon>Physcomitrium</taxon>
    </lineage>
</organism>
<evidence type="ECO:0000313" key="1">
    <source>
        <dbReference type="EMBL" id="PNR33210.1"/>
    </source>
</evidence>
<evidence type="ECO:0000313" key="3">
    <source>
        <dbReference type="Proteomes" id="UP000006727"/>
    </source>
</evidence>
<accession>A0A2K1IVA9</accession>
<sequence length="22" mass="2579">MSNVTVFKIWVNKNRSGRASKR</sequence>